<keyword evidence="1" id="KW-0479">Metal-binding</keyword>
<gene>
    <name evidence="4" type="primary">POL_1048</name>
    <name evidence="4" type="ORF">NPIL_122681</name>
</gene>
<proteinExistence type="predicted"/>
<evidence type="ECO:0000313" key="5">
    <source>
        <dbReference type="Proteomes" id="UP000887013"/>
    </source>
</evidence>
<dbReference type="Pfam" id="PF00098">
    <property type="entry name" value="zf-CCHC"/>
    <property type="match status" value="1"/>
</dbReference>
<evidence type="ECO:0000256" key="1">
    <source>
        <dbReference type="PROSITE-ProRule" id="PRU00047"/>
    </source>
</evidence>
<sequence>MAYLLKLKKDDMIEIARELGIEAQNNFTKVEIMNRIIQSESYEEEIVKAVMEGVLEEKREKMEECRQIREFELERMRLANITDRASVSSEDLAGQGVNRRVNLKDLVPKFDPKNADINLFFEIFERQAKKEKVAEERWVSQLIPLLPMEIVELVVKEPPEMGDNYPHIKNLLLHRFQLTPVALRDRFESHQRRPGTLWSDLVFDLRSYLDNWLAGMKEATILAEKLDHFETVKKVRRKQGVTKTSDRKSFDKQPFESNNKLSHFVGKGKAFSSPKKDSCKDEVNQESSHFRRERMRERERQFERKRQIICYYCNEIGHIKPSCPKLRKNSFETIANLNVNFENEDPFKKFKVKMEINGVDRMCLRDSGSSIDVCARSWIQESDLLGEYVWLKSPLDDVCHCLPLAKIKIKTKGGEFYTKAAIKPDGRCDDPYLLGNRTAELINSSEQGIQLINAVVTRSAGKIHPTEVGKEIIARGQVDPPLKLVSPSEGKEEKEY</sequence>
<accession>A0A8X6P237</accession>
<dbReference type="InterPro" id="IPR036875">
    <property type="entry name" value="Znf_CCHC_sf"/>
</dbReference>
<dbReference type="GO" id="GO:0003676">
    <property type="term" value="F:nucleic acid binding"/>
    <property type="evidence" value="ECO:0007669"/>
    <property type="project" value="InterPro"/>
</dbReference>
<feature type="region of interest" description="Disordered" evidence="2">
    <location>
        <begin position="268"/>
        <end position="294"/>
    </location>
</feature>
<dbReference type="AlphaFoldDB" id="A0A8X6P237"/>
<dbReference type="Proteomes" id="UP000887013">
    <property type="component" value="Unassembled WGS sequence"/>
</dbReference>
<dbReference type="PROSITE" id="PS50158">
    <property type="entry name" value="ZF_CCHC"/>
    <property type="match status" value="1"/>
</dbReference>
<feature type="compositionally biased region" description="Basic and acidic residues" evidence="2">
    <location>
        <begin position="274"/>
        <end position="294"/>
    </location>
</feature>
<dbReference type="GO" id="GO:0008270">
    <property type="term" value="F:zinc ion binding"/>
    <property type="evidence" value="ECO:0007669"/>
    <property type="project" value="UniProtKB-KW"/>
</dbReference>
<evidence type="ECO:0000313" key="4">
    <source>
        <dbReference type="EMBL" id="GFT43033.1"/>
    </source>
</evidence>
<comment type="caution">
    <text evidence="4">The sequence shown here is derived from an EMBL/GenBank/DDBJ whole genome shotgun (WGS) entry which is preliminary data.</text>
</comment>
<keyword evidence="1" id="KW-0863">Zinc-finger</keyword>
<protein>
    <submittedName>
        <fullName evidence="4">Retrovirus-related Pol polyprotein from transposon 412</fullName>
    </submittedName>
</protein>
<organism evidence="4 5">
    <name type="scientific">Nephila pilipes</name>
    <name type="common">Giant wood spider</name>
    <name type="synonym">Nephila maculata</name>
    <dbReference type="NCBI Taxonomy" id="299642"/>
    <lineage>
        <taxon>Eukaryota</taxon>
        <taxon>Metazoa</taxon>
        <taxon>Ecdysozoa</taxon>
        <taxon>Arthropoda</taxon>
        <taxon>Chelicerata</taxon>
        <taxon>Arachnida</taxon>
        <taxon>Araneae</taxon>
        <taxon>Araneomorphae</taxon>
        <taxon>Entelegynae</taxon>
        <taxon>Araneoidea</taxon>
        <taxon>Nephilidae</taxon>
        <taxon>Nephila</taxon>
    </lineage>
</organism>
<dbReference type="OrthoDB" id="1107037at2759"/>
<dbReference type="PANTHER" id="PTHR46888">
    <property type="entry name" value="ZINC KNUCKLE DOMAINCONTAINING PROTEIN-RELATED"/>
    <property type="match status" value="1"/>
</dbReference>
<feature type="domain" description="CCHC-type" evidence="3">
    <location>
        <begin position="310"/>
        <end position="325"/>
    </location>
</feature>
<dbReference type="PANTHER" id="PTHR46888:SF1">
    <property type="entry name" value="RIBONUCLEASE H"/>
    <property type="match status" value="1"/>
</dbReference>
<name>A0A8X6P237_NEPPI</name>
<evidence type="ECO:0000259" key="3">
    <source>
        <dbReference type="PROSITE" id="PS50158"/>
    </source>
</evidence>
<keyword evidence="5" id="KW-1185">Reference proteome</keyword>
<dbReference type="SMART" id="SM00343">
    <property type="entry name" value="ZnF_C2HC"/>
    <property type="match status" value="1"/>
</dbReference>
<dbReference type="EMBL" id="BMAW01064034">
    <property type="protein sequence ID" value="GFT43033.1"/>
    <property type="molecule type" value="Genomic_DNA"/>
</dbReference>
<dbReference type="Gene3D" id="4.10.60.10">
    <property type="entry name" value="Zinc finger, CCHC-type"/>
    <property type="match status" value="1"/>
</dbReference>
<dbReference type="SUPFAM" id="SSF57756">
    <property type="entry name" value="Retrovirus zinc finger-like domains"/>
    <property type="match status" value="1"/>
</dbReference>
<keyword evidence="1" id="KW-0862">Zinc</keyword>
<evidence type="ECO:0000256" key="2">
    <source>
        <dbReference type="SAM" id="MobiDB-lite"/>
    </source>
</evidence>
<dbReference type="InterPro" id="IPR001878">
    <property type="entry name" value="Znf_CCHC"/>
</dbReference>
<reference evidence="4" key="1">
    <citation type="submission" date="2020-08" db="EMBL/GenBank/DDBJ databases">
        <title>Multicomponent nature underlies the extraordinary mechanical properties of spider dragline silk.</title>
        <authorList>
            <person name="Kono N."/>
            <person name="Nakamura H."/>
            <person name="Mori M."/>
            <person name="Yoshida Y."/>
            <person name="Ohtoshi R."/>
            <person name="Malay A.D."/>
            <person name="Moran D.A.P."/>
            <person name="Tomita M."/>
            <person name="Numata K."/>
            <person name="Arakawa K."/>
        </authorList>
    </citation>
    <scope>NUCLEOTIDE SEQUENCE</scope>
</reference>